<gene>
    <name evidence="6" type="ORF">DUE52_10840</name>
</gene>
<sequence length="578" mass="66419">MIHQLSKLIGLLAAVCFSFAVSAQKFAFTHDDTLRGSITPERVWWDLAYYHLQVKINPADSAISGSTTIHYRVLTPNQTLQVDLQRPLKVQKIVQEGKELAFRQDGNAYFITLQKKQEIGQTESLVVHYAGKPRVAKRAPWDGGFVWKRDKTGQWFIATACQGLGASAWWPCKDHMYDEPDSMLISITVPKGLQDISNGRLRGVTEHDDGTHTFDWFVSNPISNYGVNVNIGNYVHWADTLQGEKGRLTLDFYALPEHADSARRQFQQAKPMLKAFEHWFGPYPFYEDGYKLVETPYLGMEHQSSVTYGNRFRNGYLGRDLSGTGFGLLWDFIIIHESGHEWFANNITYRDVADMWVHESFTNYSENLYTEYYHGKDAGSAYVMGTRALIRNDRPIVGTYNVNHSGSGDMYYKGGNMLHTIRQIISDDTKWRGILRGLNQTFYHQTVNGKQIEEYISQQSGINFQKVFDQYLRDKRIPTLEYKLVKNKIQYRWINCAEGFNMPLKVCLNNAGPNEHLNPTTQWQTLPISGINSLTSDPNYYVFVQRSKWIKSKSCGASWFKHITALIDKGKTRRFLPL</sequence>
<dbReference type="Gene3D" id="2.60.40.1730">
    <property type="entry name" value="tricorn interacting facor f3 domain"/>
    <property type="match status" value="1"/>
</dbReference>
<keyword evidence="3" id="KW-0732">Signal</keyword>
<dbReference type="Pfam" id="PF17900">
    <property type="entry name" value="Peptidase_M1_N"/>
    <property type="match status" value="1"/>
</dbReference>
<dbReference type="Gene3D" id="1.10.390.10">
    <property type="entry name" value="Neutral Protease Domain 2"/>
    <property type="match status" value="1"/>
</dbReference>
<keyword evidence="7" id="KW-1185">Reference proteome</keyword>
<dbReference type="EMBL" id="QOWE01000007">
    <property type="protein sequence ID" value="RCR69827.1"/>
    <property type="molecule type" value="Genomic_DNA"/>
</dbReference>
<dbReference type="OrthoDB" id="100605at2"/>
<evidence type="ECO:0000256" key="1">
    <source>
        <dbReference type="PIRSR" id="PIRSR634015-1"/>
    </source>
</evidence>
<dbReference type="GO" id="GO:0008237">
    <property type="term" value="F:metallopeptidase activity"/>
    <property type="evidence" value="ECO:0007669"/>
    <property type="project" value="InterPro"/>
</dbReference>
<feature type="binding site" evidence="2">
    <location>
        <position position="336"/>
    </location>
    <ligand>
        <name>Zn(2+)</name>
        <dbReference type="ChEBI" id="CHEBI:29105"/>
        <note>catalytic</note>
    </ligand>
</feature>
<dbReference type="InterPro" id="IPR027268">
    <property type="entry name" value="Peptidase_M4/M1_CTD_sf"/>
</dbReference>
<evidence type="ECO:0000256" key="2">
    <source>
        <dbReference type="PIRSR" id="PIRSR634015-3"/>
    </source>
</evidence>
<dbReference type="Pfam" id="PF01433">
    <property type="entry name" value="Peptidase_M1"/>
    <property type="match status" value="1"/>
</dbReference>
<evidence type="ECO:0000256" key="3">
    <source>
        <dbReference type="SAM" id="SignalP"/>
    </source>
</evidence>
<protein>
    <submittedName>
        <fullName evidence="6">M1 family peptidase</fullName>
    </submittedName>
</protein>
<dbReference type="GO" id="GO:0008270">
    <property type="term" value="F:zinc ion binding"/>
    <property type="evidence" value="ECO:0007669"/>
    <property type="project" value="InterPro"/>
</dbReference>
<dbReference type="PANTHER" id="PTHR45726">
    <property type="entry name" value="LEUKOTRIENE A-4 HYDROLASE"/>
    <property type="match status" value="1"/>
</dbReference>
<comment type="caution">
    <text evidence="6">The sequence shown here is derived from an EMBL/GenBank/DDBJ whole genome shotgun (WGS) entry which is preliminary data.</text>
</comment>
<keyword evidence="2" id="KW-0862">Zinc</keyword>
<feature type="binding site" evidence="2">
    <location>
        <position position="340"/>
    </location>
    <ligand>
        <name>Zn(2+)</name>
        <dbReference type="ChEBI" id="CHEBI:29105"/>
        <note>catalytic</note>
    </ligand>
</feature>
<comment type="cofactor">
    <cofactor evidence="2">
        <name>Zn(2+)</name>
        <dbReference type="ChEBI" id="CHEBI:29105"/>
    </cofactor>
    <text evidence="2">Binds 1 zinc ion per subunit.</text>
</comment>
<organism evidence="6 7">
    <name type="scientific">Larkinella punicea</name>
    <dbReference type="NCBI Taxonomy" id="2315727"/>
    <lineage>
        <taxon>Bacteria</taxon>
        <taxon>Pseudomonadati</taxon>
        <taxon>Bacteroidota</taxon>
        <taxon>Cytophagia</taxon>
        <taxon>Cytophagales</taxon>
        <taxon>Spirosomataceae</taxon>
        <taxon>Larkinella</taxon>
    </lineage>
</organism>
<dbReference type="Proteomes" id="UP000253383">
    <property type="component" value="Unassembled WGS sequence"/>
</dbReference>
<dbReference type="SUPFAM" id="SSF63737">
    <property type="entry name" value="Leukotriene A4 hydrolase N-terminal domain"/>
    <property type="match status" value="1"/>
</dbReference>
<feature type="binding site" evidence="2">
    <location>
        <position position="359"/>
    </location>
    <ligand>
        <name>Zn(2+)</name>
        <dbReference type="ChEBI" id="CHEBI:29105"/>
        <note>catalytic</note>
    </ligand>
</feature>
<feature type="active site" description="Proton acceptor" evidence="1">
    <location>
        <position position="337"/>
    </location>
</feature>
<name>A0A368JQ76_9BACT</name>
<keyword evidence="2" id="KW-0479">Metal-binding</keyword>
<feature type="domain" description="Peptidase M1 membrane alanine aminopeptidase" evidence="4">
    <location>
        <begin position="269"/>
        <end position="471"/>
    </location>
</feature>
<feature type="chain" id="PRO_5016629338" evidence="3">
    <location>
        <begin position="24"/>
        <end position="578"/>
    </location>
</feature>
<evidence type="ECO:0000313" key="6">
    <source>
        <dbReference type="EMBL" id="RCR69827.1"/>
    </source>
</evidence>
<feature type="domain" description="Aminopeptidase N-like N-terminal" evidence="5">
    <location>
        <begin position="49"/>
        <end position="225"/>
    </location>
</feature>
<feature type="signal peptide" evidence="3">
    <location>
        <begin position="1"/>
        <end position="23"/>
    </location>
</feature>
<proteinExistence type="predicted"/>
<dbReference type="PANTHER" id="PTHR45726:SF3">
    <property type="entry name" value="LEUKOTRIENE A-4 HYDROLASE"/>
    <property type="match status" value="1"/>
</dbReference>
<accession>A0A368JQ76</accession>
<dbReference type="InterPro" id="IPR045357">
    <property type="entry name" value="Aminopeptidase_N-like_N"/>
</dbReference>
<feature type="active site" description="Proton donor" evidence="1">
    <location>
        <position position="411"/>
    </location>
</feature>
<reference evidence="6 7" key="1">
    <citation type="submission" date="2018-07" db="EMBL/GenBank/DDBJ databases">
        <title>Genome analysis of Larkinella rosea.</title>
        <authorList>
            <person name="Zhou Z."/>
            <person name="Wang G."/>
        </authorList>
    </citation>
    <scope>NUCLEOTIDE SEQUENCE [LARGE SCALE GENOMIC DNA]</scope>
    <source>
        <strain evidence="7">zzj9</strain>
    </source>
</reference>
<dbReference type="AlphaFoldDB" id="A0A368JQ76"/>
<evidence type="ECO:0000313" key="7">
    <source>
        <dbReference type="Proteomes" id="UP000253383"/>
    </source>
</evidence>
<dbReference type="SUPFAM" id="SSF55486">
    <property type="entry name" value="Metalloproteases ('zincins'), catalytic domain"/>
    <property type="match status" value="1"/>
</dbReference>
<evidence type="ECO:0000259" key="5">
    <source>
        <dbReference type="Pfam" id="PF17900"/>
    </source>
</evidence>
<dbReference type="InterPro" id="IPR034015">
    <property type="entry name" value="M1_LTA4H"/>
</dbReference>
<dbReference type="InterPro" id="IPR042097">
    <property type="entry name" value="Aminopeptidase_N-like_N_sf"/>
</dbReference>
<evidence type="ECO:0000259" key="4">
    <source>
        <dbReference type="Pfam" id="PF01433"/>
    </source>
</evidence>
<dbReference type="CDD" id="cd09603">
    <property type="entry name" value="M1_APN_like"/>
    <property type="match status" value="1"/>
</dbReference>
<dbReference type="InterPro" id="IPR014782">
    <property type="entry name" value="Peptidase_M1_dom"/>
</dbReference>